<keyword evidence="7 10" id="KW-0472">Membrane</keyword>
<dbReference type="InParanoid" id="Q021C7"/>
<keyword evidence="3 10" id="KW-0812">Transmembrane</keyword>
<protein>
    <recommendedName>
        <fullName evidence="11">Malectin domain-containing protein</fullName>
    </recommendedName>
</protein>
<dbReference type="InterPro" id="IPR008979">
    <property type="entry name" value="Galactose-bd-like_sf"/>
</dbReference>
<evidence type="ECO:0000256" key="9">
    <source>
        <dbReference type="ARBA" id="ARBA00023277"/>
    </source>
</evidence>
<evidence type="ECO:0000256" key="5">
    <source>
        <dbReference type="ARBA" id="ARBA00022824"/>
    </source>
</evidence>
<keyword evidence="5" id="KW-0256">Endoplasmic reticulum</keyword>
<feature type="transmembrane region" description="Helical" evidence="10">
    <location>
        <begin position="167"/>
        <end position="185"/>
    </location>
</feature>
<keyword evidence="9" id="KW-0119">Carbohydrate metabolism</keyword>
<accession>Q021C7</accession>
<feature type="domain" description="Malectin" evidence="11">
    <location>
        <begin position="389"/>
        <end position="488"/>
    </location>
</feature>
<dbReference type="HOGENOM" id="CLU_514712_0_0_0"/>
<evidence type="ECO:0000256" key="1">
    <source>
        <dbReference type="ARBA" id="ARBA00004115"/>
    </source>
</evidence>
<reference evidence="12" key="1">
    <citation type="submission" date="2006-10" db="EMBL/GenBank/DDBJ databases">
        <title>Complete sequence of Solibacter usitatus Ellin6076.</title>
        <authorList>
            <consortium name="US DOE Joint Genome Institute"/>
            <person name="Copeland A."/>
            <person name="Lucas S."/>
            <person name="Lapidus A."/>
            <person name="Barry K."/>
            <person name="Detter J.C."/>
            <person name="Glavina del Rio T."/>
            <person name="Hammon N."/>
            <person name="Israni S."/>
            <person name="Dalin E."/>
            <person name="Tice H."/>
            <person name="Pitluck S."/>
            <person name="Thompson L.S."/>
            <person name="Brettin T."/>
            <person name="Bruce D."/>
            <person name="Han C."/>
            <person name="Tapia R."/>
            <person name="Gilna P."/>
            <person name="Schmutz J."/>
            <person name="Larimer F."/>
            <person name="Land M."/>
            <person name="Hauser L."/>
            <person name="Kyrpides N."/>
            <person name="Mikhailova N."/>
            <person name="Janssen P.H."/>
            <person name="Kuske C.R."/>
            <person name="Richardson P."/>
        </authorList>
    </citation>
    <scope>NUCLEOTIDE SEQUENCE</scope>
    <source>
        <strain evidence="12">Ellin6076</strain>
    </source>
</reference>
<evidence type="ECO:0000256" key="6">
    <source>
        <dbReference type="ARBA" id="ARBA00022989"/>
    </source>
</evidence>
<dbReference type="PANTHER" id="PTHR13460:SF0">
    <property type="entry name" value="MALECTIN"/>
    <property type="match status" value="1"/>
</dbReference>
<proteinExistence type="inferred from homology"/>
<dbReference type="GO" id="GO:0016020">
    <property type="term" value="C:membrane"/>
    <property type="evidence" value="ECO:0007669"/>
    <property type="project" value="TreeGrafter"/>
</dbReference>
<comment type="similarity">
    <text evidence="2">Belongs to the malectin family.</text>
</comment>
<evidence type="ECO:0000256" key="8">
    <source>
        <dbReference type="ARBA" id="ARBA00023180"/>
    </source>
</evidence>
<dbReference type="InterPro" id="IPR039155">
    <property type="entry name" value="MLEC"/>
</dbReference>
<evidence type="ECO:0000256" key="4">
    <source>
        <dbReference type="ARBA" id="ARBA00022729"/>
    </source>
</evidence>
<dbReference type="GO" id="GO:0030246">
    <property type="term" value="F:carbohydrate binding"/>
    <property type="evidence" value="ECO:0007669"/>
    <property type="project" value="InterPro"/>
</dbReference>
<feature type="domain" description="Malectin" evidence="11">
    <location>
        <begin position="227"/>
        <end position="331"/>
    </location>
</feature>
<dbReference type="STRING" id="234267.Acid_3489"/>
<dbReference type="Pfam" id="PF11721">
    <property type="entry name" value="Malectin"/>
    <property type="match status" value="2"/>
</dbReference>
<gene>
    <name evidence="12" type="ordered locus">Acid_3489</name>
</gene>
<dbReference type="InterPro" id="IPR021720">
    <property type="entry name" value="Malectin_dom"/>
</dbReference>
<dbReference type="AlphaFoldDB" id="Q021C7"/>
<keyword evidence="4" id="KW-0732">Signal</keyword>
<dbReference type="PANTHER" id="PTHR13460">
    <property type="match status" value="1"/>
</dbReference>
<keyword evidence="6 10" id="KW-1133">Transmembrane helix</keyword>
<sequence>MQAAADYRQERYELDAILASGILNRAPNLEHLLTYVCAKYFEGAAEQIKEYNIAVEALGRPADFDQKRDSIVRVEAHRLRKRLRSYYEADGADHAIRIDIPPGQYAPRFLPADALLPSLSTETLVAQGDSSVEVPEIAQVEESEPQVPAVVVAAPAAPRARYPMPNVAVIVGLLVITGVAGLALWRTPDKKVEKVTVNPPPMASAAAAVANPLEVRILAGRQNGDYTDRLGRIWQSDRYFQGGSVFETHDHAIFGTREPRIYQGRREGSFAYDIPLPAGVYELRLHFAETLYGENNVAGGGESSRVFNVSINGKEALHEFDVTSEVGPSTADVRAFKDISPEADGKLHLKFEPSSNPPLLCAIEIVPGTPGRLRPIRMVAMDRVYVDKLGRVWEPDRYARGGQLIARAKPVESAIDPELYRGERFGNLRYVIPVPPGRYGVTFHFAESWFGPDTPGGGGVGSRVFDILCNGVALRRGFDVFKEAHGGGRGVTWSSHNLEPDAQGKLDISLVPGRNYACVNAVEVLDESK</sequence>
<evidence type="ECO:0000256" key="7">
    <source>
        <dbReference type="ARBA" id="ARBA00023136"/>
    </source>
</evidence>
<organism evidence="12">
    <name type="scientific">Solibacter usitatus (strain Ellin6076)</name>
    <dbReference type="NCBI Taxonomy" id="234267"/>
    <lineage>
        <taxon>Bacteria</taxon>
        <taxon>Pseudomonadati</taxon>
        <taxon>Acidobacteriota</taxon>
        <taxon>Terriglobia</taxon>
        <taxon>Bryobacterales</taxon>
        <taxon>Solibacteraceae</taxon>
        <taxon>Candidatus Solibacter</taxon>
    </lineage>
</organism>
<evidence type="ECO:0000256" key="3">
    <source>
        <dbReference type="ARBA" id="ARBA00022692"/>
    </source>
</evidence>
<dbReference type="eggNOG" id="COG0745">
    <property type="taxonomic scope" value="Bacteria"/>
</dbReference>
<dbReference type="OrthoDB" id="106871at2"/>
<dbReference type="SUPFAM" id="SSF49785">
    <property type="entry name" value="Galactose-binding domain-like"/>
    <property type="match status" value="1"/>
</dbReference>
<dbReference type="EMBL" id="CP000473">
    <property type="protein sequence ID" value="ABJ84462.1"/>
    <property type="molecule type" value="Genomic_DNA"/>
</dbReference>
<name>Q021C7_SOLUE</name>
<dbReference type="Gene3D" id="2.60.120.430">
    <property type="entry name" value="Galactose-binding lectin"/>
    <property type="match status" value="2"/>
</dbReference>
<dbReference type="KEGG" id="sus:Acid_3489"/>
<keyword evidence="8" id="KW-0325">Glycoprotein</keyword>
<evidence type="ECO:0000313" key="12">
    <source>
        <dbReference type="EMBL" id="ABJ84462.1"/>
    </source>
</evidence>
<comment type="subcellular location">
    <subcellularLocation>
        <location evidence="1">Endoplasmic reticulum membrane</location>
        <topology evidence="1">Single-pass type I membrane protein</topology>
    </subcellularLocation>
</comment>
<evidence type="ECO:0000256" key="2">
    <source>
        <dbReference type="ARBA" id="ARBA00009141"/>
    </source>
</evidence>
<evidence type="ECO:0000256" key="10">
    <source>
        <dbReference type="SAM" id="Phobius"/>
    </source>
</evidence>
<dbReference type="CAZy" id="CBM57">
    <property type="family name" value="Carbohydrate-Binding Module Family 57"/>
</dbReference>
<evidence type="ECO:0000259" key="11">
    <source>
        <dbReference type="Pfam" id="PF11721"/>
    </source>
</evidence>